<accession>A0A699XAM8</accession>
<protein>
    <submittedName>
        <fullName evidence="1">Uncharacterized protein</fullName>
    </submittedName>
</protein>
<evidence type="ECO:0000313" key="1">
    <source>
        <dbReference type="EMBL" id="GFD55480.1"/>
    </source>
</evidence>
<proteinExistence type="predicted"/>
<name>A0A699XAM8_TANCI</name>
<gene>
    <name evidence="1" type="ORF">Tci_927449</name>
</gene>
<comment type="caution">
    <text evidence="1">The sequence shown here is derived from an EMBL/GenBank/DDBJ whole genome shotgun (WGS) entry which is preliminary data.</text>
</comment>
<dbReference type="EMBL" id="BKCJ011818623">
    <property type="protein sequence ID" value="GFD55480.1"/>
    <property type="molecule type" value="Genomic_DNA"/>
</dbReference>
<reference evidence="1" key="1">
    <citation type="journal article" date="2019" name="Sci. Rep.">
        <title>Draft genome of Tanacetum cinerariifolium, the natural source of mosquito coil.</title>
        <authorList>
            <person name="Yamashiro T."/>
            <person name="Shiraishi A."/>
            <person name="Satake H."/>
            <person name="Nakayama K."/>
        </authorList>
    </citation>
    <scope>NUCLEOTIDE SEQUENCE</scope>
</reference>
<feature type="non-terminal residue" evidence="1">
    <location>
        <position position="1"/>
    </location>
</feature>
<sequence>RSLEHEQERTAVTFEALWRTMLELEAWAGHRFIARAAGDEGSCDYVGAREGS</sequence>
<dbReference type="AlphaFoldDB" id="A0A699XAM8"/>
<organism evidence="1">
    <name type="scientific">Tanacetum cinerariifolium</name>
    <name type="common">Dalmatian daisy</name>
    <name type="synonym">Chrysanthemum cinerariifolium</name>
    <dbReference type="NCBI Taxonomy" id="118510"/>
    <lineage>
        <taxon>Eukaryota</taxon>
        <taxon>Viridiplantae</taxon>
        <taxon>Streptophyta</taxon>
        <taxon>Embryophyta</taxon>
        <taxon>Tracheophyta</taxon>
        <taxon>Spermatophyta</taxon>
        <taxon>Magnoliopsida</taxon>
        <taxon>eudicotyledons</taxon>
        <taxon>Gunneridae</taxon>
        <taxon>Pentapetalae</taxon>
        <taxon>asterids</taxon>
        <taxon>campanulids</taxon>
        <taxon>Asterales</taxon>
        <taxon>Asteraceae</taxon>
        <taxon>Asteroideae</taxon>
        <taxon>Anthemideae</taxon>
        <taxon>Anthemidinae</taxon>
        <taxon>Tanacetum</taxon>
    </lineage>
</organism>